<reference evidence="8" key="1">
    <citation type="journal article" date="2014" name="Front. Microbiol.">
        <title>High frequency of phylogenetically diverse reductive dehalogenase-homologous genes in deep subseafloor sedimentary metagenomes.</title>
        <authorList>
            <person name="Kawai M."/>
            <person name="Futagami T."/>
            <person name="Toyoda A."/>
            <person name="Takaki Y."/>
            <person name="Nishi S."/>
            <person name="Hori S."/>
            <person name="Arai W."/>
            <person name="Tsubouchi T."/>
            <person name="Morono Y."/>
            <person name="Uchiyama I."/>
            <person name="Ito T."/>
            <person name="Fujiyama A."/>
            <person name="Inagaki F."/>
            <person name="Takami H."/>
        </authorList>
    </citation>
    <scope>NUCLEOTIDE SEQUENCE</scope>
    <source>
        <strain evidence="8">Expedition CK06-06</strain>
    </source>
</reference>
<name>X1UR04_9ZZZZ</name>
<keyword evidence="2" id="KW-1003">Cell membrane</keyword>
<keyword evidence="6 7" id="KW-0472">Membrane</keyword>
<feature type="non-terminal residue" evidence="8">
    <location>
        <position position="1"/>
    </location>
</feature>
<evidence type="ECO:0000313" key="8">
    <source>
        <dbReference type="EMBL" id="GAJ02321.1"/>
    </source>
</evidence>
<evidence type="ECO:0000256" key="7">
    <source>
        <dbReference type="SAM" id="Phobius"/>
    </source>
</evidence>
<proteinExistence type="predicted"/>
<protein>
    <recommendedName>
        <fullName evidence="9">Rod shape-determining protein MreD</fullName>
    </recommendedName>
</protein>
<feature type="transmembrane region" description="Helical" evidence="7">
    <location>
        <begin position="88"/>
        <end position="114"/>
    </location>
</feature>
<dbReference type="EMBL" id="BARW01016203">
    <property type="protein sequence ID" value="GAJ02321.1"/>
    <property type="molecule type" value="Genomic_DNA"/>
</dbReference>
<sequence>FFAVYCDTTEAIITSFTIGFAADLIGRTMGPQMISFGFFGTALAYLHQVVAIRKMTYQALVIFITALLAGSMVYFLNSLKGEPTPQNMFAALFGMALYSALVGPFLFLPSAWWMRIKISRFSRR</sequence>
<accession>X1UR04</accession>
<dbReference type="NCBIfam" id="TIGR03426">
    <property type="entry name" value="shape_MreD"/>
    <property type="match status" value="1"/>
</dbReference>
<evidence type="ECO:0000256" key="4">
    <source>
        <dbReference type="ARBA" id="ARBA00022960"/>
    </source>
</evidence>
<evidence type="ECO:0000256" key="5">
    <source>
        <dbReference type="ARBA" id="ARBA00022989"/>
    </source>
</evidence>
<gene>
    <name evidence="8" type="ORF">S12H4_28264</name>
</gene>
<keyword evidence="4" id="KW-0133">Cell shape</keyword>
<evidence type="ECO:0008006" key="9">
    <source>
        <dbReference type="Google" id="ProtNLM"/>
    </source>
</evidence>
<dbReference type="GO" id="GO:0005886">
    <property type="term" value="C:plasma membrane"/>
    <property type="evidence" value="ECO:0007669"/>
    <property type="project" value="UniProtKB-SubCell"/>
</dbReference>
<dbReference type="InterPro" id="IPR007227">
    <property type="entry name" value="Cell_shape_determining_MreD"/>
</dbReference>
<comment type="subcellular location">
    <subcellularLocation>
        <location evidence="1">Cell membrane</location>
        <topology evidence="1">Multi-pass membrane protein</topology>
    </subcellularLocation>
</comment>
<evidence type="ECO:0000256" key="3">
    <source>
        <dbReference type="ARBA" id="ARBA00022692"/>
    </source>
</evidence>
<evidence type="ECO:0000256" key="2">
    <source>
        <dbReference type="ARBA" id="ARBA00022475"/>
    </source>
</evidence>
<keyword evidence="3 7" id="KW-0812">Transmembrane</keyword>
<comment type="caution">
    <text evidence="8">The sequence shown here is derived from an EMBL/GenBank/DDBJ whole genome shotgun (WGS) entry which is preliminary data.</text>
</comment>
<evidence type="ECO:0000256" key="1">
    <source>
        <dbReference type="ARBA" id="ARBA00004651"/>
    </source>
</evidence>
<dbReference type="AlphaFoldDB" id="X1UR04"/>
<feature type="transmembrane region" description="Helical" evidence="7">
    <location>
        <begin position="33"/>
        <end position="52"/>
    </location>
</feature>
<feature type="transmembrane region" description="Helical" evidence="7">
    <location>
        <begin position="59"/>
        <end position="76"/>
    </location>
</feature>
<organism evidence="8">
    <name type="scientific">marine sediment metagenome</name>
    <dbReference type="NCBI Taxonomy" id="412755"/>
    <lineage>
        <taxon>unclassified sequences</taxon>
        <taxon>metagenomes</taxon>
        <taxon>ecological metagenomes</taxon>
    </lineage>
</organism>
<dbReference type="GO" id="GO:0008360">
    <property type="term" value="P:regulation of cell shape"/>
    <property type="evidence" value="ECO:0007669"/>
    <property type="project" value="UniProtKB-KW"/>
</dbReference>
<evidence type="ECO:0000256" key="6">
    <source>
        <dbReference type="ARBA" id="ARBA00023136"/>
    </source>
</evidence>
<keyword evidence="5 7" id="KW-1133">Transmembrane helix</keyword>